<dbReference type="Proteomes" id="UP001066276">
    <property type="component" value="Chromosome 8"/>
</dbReference>
<protein>
    <submittedName>
        <fullName evidence="1">Uncharacterized protein</fullName>
    </submittedName>
</protein>
<evidence type="ECO:0000313" key="2">
    <source>
        <dbReference type="Proteomes" id="UP001066276"/>
    </source>
</evidence>
<organism evidence="1 2">
    <name type="scientific">Pleurodeles waltl</name>
    <name type="common">Iberian ribbed newt</name>
    <dbReference type="NCBI Taxonomy" id="8319"/>
    <lineage>
        <taxon>Eukaryota</taxon>
        <taxon>Metazoa</taxon>
        <taxon>Chordata</taxon>
        <taxon>Craniata</taxon>
        <taxon>Vertebrata</taxon>
        <taxon>Euteleostomi</taxon>
        <taxon>Amphibia</taxon>
        <taxon>Batrachia</taxon>
        <taxon>Caudata</taxon>
        <taxon>Salamandroidea</taxon>
        <taxon>Salamandridae</taxon>
        <taxon>Pleurodelinae</taxon>
        <taxon>Pleurodeles</taxon>
    </lineage>
</organism>
<gene>
    <name evidence="1" type="ORF">NDU88_000935</name>
</gene>
<evidence type="ECO:0000313" key="1">
    <source>
        <dbReference type="EMBL" id="KAJ1112674.1"/>
    </source>
</evidence>
<comment type="caution">
    <text evidence="1">The sequence shown here is derived from an EMBL/GenBank/DDBJ whole genome shotgun (WGS) entry which is preliminary data.</text>
</comment>
<proteinExistence type="predicted"/>
<keyword evidence="2" id="KW-1185">Reference proteome</keyword>
<sequence>MPMAPFTESCNPQVRYLSKQVEIDWCMESRSESSQDPIQRWFQCYGAEGQTRHAAVSGPFCRAVEVKQRHLQNRSLSSGRHKVRRSHSAAGLPHGVEMMSQGRRHCNGIRCHRHRTYCTPRSAKLGRISLCSDAKPTGSSHFCEVHDLWAPRSEILEKKQSNDAG</sequence>
<name>A0AAV7NC34_PLEWA</name>
<reference evidence="1" key="1">
    <citation type="journal article" date="2022" name="bioRxiv">
        <title>Sequencing and chromosome-scale assembly of the giantPleurodeles waltlgenome.</title>
        <authorList>
            <person name="Brown T."/>
            <person name="Elewa A."/>
            <person name="Iarovenko S."/>
            <person name="Subramanian E."/>
            <person name="Araus A.J."/>
            <person name="Petzold A."/>
            <person name="Susuki M."/>
            <person name="Suzuki K.-i.T."/>
            <person name="Hayashi T."/>
            <person name="Toyoda A."/>
            <person name="Oliveira C."/>
            <person name="Osipova E."/>
            <person name="Leigh N.D."/>
            <person name="Simon A."/>
            <person name="Yun M.H."/>
        </authorList>
    </citation>
    <scope>NUCLEOTIDE SEQUENCE</scope>
    <source>
        <strain evidence="1">20211129_DDA</strain>
        <tissue evidence="1">Liver</tissue>
    </source>
</reference>
<dbReference type="EMBL" id="JANPWB010000012">
    <property type="protein sequence ID" value="KAJ1112674.1"/>
    <property type="molecule type" value="Genomic_DNA"/>
</dbReference>
<dbReference type="AlphaFoldDB" id="A0AAV7NC34"/>
<accession>A0AAV7NC34</accession>